<proteinExistence type="predicted"/>
<dbReference type="AlphaFoldDB" id="A0A858RNT8"/>
<dbReference type="EMBL" id="CP051774">
    <property type="protein sequence ID" value="QJE98271.1"/>
    <property type="molecule type" value="Genomic_DNA"/>
</dbReference>
<feature type="transmembrane region" description="Helical" evidence="1">
    <location>
        <begin position="158"/>
        <end position="176"/>
    </location>
</feature>
<evidence type="ECO:0000313" key="3">
    <source>
        <dbReference type="Proteomes" id="UP000501812"/>
    </source>
</evidence>
<dbReference type="Proteomes" id="UP000501812">
    <property type="component" value="Chromosome"/>
</dbReference>
<reference evidence="2 3" key="1">
    <citation type="submission" date="2020-04" db="EMBL/GenBank/DDBJ databases">
        <title>Luteolibacter sp. G-1-1-1 isolated from soil.</title>
        <authorList>
            <person name="Dahal R.H."/>
        </authorList>
    </citation>
    <scope>NUCLEOTIDE SEQUENCE [LARGE SCALE GENOMIC DNA]</scope>
    <source>
        <strain evidence="2 3">G-1-1-1</strain>
    </source>
</reference>
<evidence type="ECO:0000256" key="1">
    <source>
        <dbReference type="SAM" id="Phobius"/>
    </source>
</evidence>
<dbReference type="KEGG" id="luo:HHL09_21630"/>
<organism evidence="2 3">
    <name type="scientific">Luteolibacter luteus</name>
    <dbReference type="NCBI Taxonomy" id="2728835"/>
    <lineage>
        <taxon>Bacteria</taxon>
        <taxon>Pseudomonadati</taxon>
        <taxon>Verrucomicrobiota</taxon>
        <taxon>Verrucomicrobiia</taxon>
        <taxon>Verrucomicrobiales</taxon>
        <taxon>Verrucomicrobiaceae</taxon>
        <taxon>Luteolibacter</taxon>
    </lineage>
</organism>
<protein>
    <submittedName>
        <fullName evidence="2">Uncharacterized protein</fullName>
    </submittedName>
</protein>
<keyword evidence="1" id="KW-0472">Membrane</keyword>
<evidence type="ECO:0000313" key="2">
    <source>
        <dbReference type="EMBL" id="QJE98271.1"/>
    </source>
</evidence>
<accession>A0A858RNT8</accession>
<dbReference type="RefSeq" id="WP_169456730.1">
    <property type="nucleotide sequence ID" value="NZ_CP051774.1"/>
</dbReference>
<feature type="transmembrane region" description="Helical" evidence="1">
    <location>
        <begin position="132"/>
        <end position="152"/>
    </location>
</feature>
<sequence>MKPRARAKYRSCPRHFVGCLTVCQQQDMGTETSGRTKWQAALGCALLTTIYAAAAFEGQARTYRLWYYVPAAALAGAFIASRIAERPHGKPRWIIDAVVAILCLSRPLTGQPPVSGHAWFCIHALLTCRDPLAKILAIAVTALTCYAKIVLWHWDPTLWPGLAAGVISGLAWRFCARAQGG</sequence>
<feature type="transmembrane region" description="Helical" evidence="1">
    <location>
        <begin position="38"/>
        <end position="59"/>
    </location>
</feature>
<gene>
    <name evidence="2" type="ORF">HHL09_21630</name>
</gene>
<keyword evidence="3" id="KW-1185">Reference proteome</keyword>
<keyword evidence="1" id="KW-1133">Transmembrane helix</keyword>
<feature type="transmembrane region" description="Helical" evidence="1">
    <location>
        <begin position="65"/>
        <end position="84"/>
    </location>
</feature>
<name>A0A858RNT8_9BACT</name>
<keyword evidence="1" id="KW-0812">Transmembrane</keyword>